<protein>
    <submittedName>
        <fullName evidence="1">Uncharacterized protein</fullName>
    </submittedName>
</protein>
<sequence>MQPQDHRPGTALTLNRMSHTPIFKKQYVSLTSNPLPAILIPYVSPMKAPALLTLLYFLALCEGRGDPSKVP</sequence>
<dbReference type="AlphaFoldDB" id="A0A177CM75"/>
<dbReference type="RefSeq" id="XP_018038274.1">
    <property type="nucleotide sequence ID" value="XM_018177869.1"/>
</dbReference>
<gene>
    <name evidence="1" type="ORF">CC84DRAFT_1161957</name>
</gene>
<name>A0A177CM75_9PLEO</name>
<dbReference type="GeneID" id="28761355"/>
<dbReference type="Proteomes" id="UP000077069">
    <property type="component" value="Unassembled WGS sequence"/>
</dbReference>
<dbReference type="InParanoid" id="A0A177CM75"/>
<accession>A0A177CM75</accession>
<organism evidence="1 2">
    <name type="scientific">Paraphaeosphaeria sporulosa</name>
    <dbReference type="NCBI Taxonomy" id="1460663"/>
    <lineage>
        <taxon>Eukaryota</taxon>
        <taxon>Fungi</taxon>
        <taxon>Dikarya</taxon>
        <taxon>Ascomycota</taxon>
        <taxon>Pezizomycotina</taxon>
        <taxon>Dothideomycetes</taxon>
        <taxon>Pleosporomycetidae</taxon>
        <taxon>Pleosporales</taxon>
        <taxon>Massarineae</taxon>
        <taxon>Didymosphaeriaceae</taxon>
        <taxon>Paraphaeosphaeria</taxon>
    </lineage>
</organism>
<evidence type="ECO:0000313" key="1">
    <source>
        <dbReference type="EMBL" id="OAG07909.1"/>
    </source>
</evidence>
<proteinExistence type="predicted"/>
<evidence type="ECO:0000313" key="2">
    <source>
        <dbReference type="Proteomes" id="UP000077069"/>
    </source>
</evidence>
<dbReference type="EMBL" id="KV441550">
    <property type="protein sequence ID" value="OAG07909.1"/>
    <property type="molecule type" value="Genomic_DNA"/>
</dbReference>
<keyword evidence="2" id="KW-1185">Reference proteome</keyword>
<reference evidence="1 2" key="1">
    <citation type="submission" date="2016-05" db="EMBL/GenBank/DDBJ databases">
        <title>Comparative analysis of secretome profiles of manganese(II)-oxidizing ascomycete fungi.</title>
        <authorList>
            <consortium name="DOE Joint Genome Institute"/>
            <person name="Zeiner C.A."/>
            <person name="Purvine S.O."/>
            <person name="Zink E.M."/>
            <person name="Wu S."/>
            <person name="Pasa-Tolic L."/>
            <person name="Chaput D.L."/>
            <person name="Haridas S."/>
            <person name="Grigoriev I.V."/>
            <person name="Santelli C.M."/>
            <person name="Hansel C.M."/>
        </authorList>
    </citation>
    <scope>NUCLEOTIDE SEQUENCE [LARGE SCALE GENOMIC DNA]</scope>
    <source>
        <strain evidence="1 2">AP3s5-JAC2a</strain>
    </source>
</reference>